<protein>
    <submittedName>
        <fullName evidence="7">Major facilitator superfamily MFS_1</fullName>
    </submittedName>
</protein>
<dbReference type="STRING" id="485913.Krac_3898"/>
<dbReference type="InParanoid" id="D6U3J9"/>
<feature type="transmembrane region" description="Helical" evidence="5">
    <location>
        <begin position="116"/>
        <end position="139"/>
    </location>
</feature>
<keyword evidence="8" id="KW-1185">Reference proteome</keyword>
<dbReference type="OrthoDB" id="102502at2"/>
<accession>D6U3J9</accession>
<feature type="transmembrane region" description="Helical" evidence="5">
    <location>
        <begin position="90"/>
        <end position="110"/>
    </location>
</feature>
<sequence length="353" mass="38127">MNAWCEMVWHIISASLCLFILGSPLSYYIATMGLAAILGQVLGGLLLAANILGLGWRNIFLVNIPIGLVTIVAAWFLVPETRRSSTHQLDLRGVILLSVTLFLLICPLVGGSSQGWSFWSMLSLVIALLLLGIFVRYEWRLTQHGGTPIVPLSLFQMRSFVAGICSVFLVDMLFGAILLTLPFYLQEGLRYLPWQSGCVVMIMGIAYMLASSVSAQVVRRLKAKTLHLGAALVTLGYLLTLLSVLFLVPQYGIVPLLVGLFVTSAGNGTLAAPVMNNALQEIKGAMVGAASGVYAIIEQIASVIGVALIGTLFATLLAHHKSYIDAFSLSLMVIVLVSLLLSLTVFLFPRMRS</sequence>
<dbReference type="Pfam" id="PF07690">
    <property type="entry name" value="MFS_1"/>
    <property type="match status" value="1"/>
</dbReference>
<dbReference type="PANTHER" id="PTHR42718:SF39">
    <property type="entry name" value="ACTINORHODIN TRANSPORTER-RELATED"/>
    <property type="match status" value="1"/>
</dbReference>
<dbReference type="Proteomes" id="UP000004508">
    <property type="component" value="Unassembled WGS sequence"/>
</dbReference>
<proteinExistence type="predicted"/>
<keyword evidence="2 5" id="KW-0812">Transmembrane</keyword>
<dbReference type="GO" id="GO:0022857">
    <property type="term" value="F:transmembrane transporter activity"/>
    <property type="evidence" value="ECO:0007669"/>
    <property type="project" value="InterPro"/>
</dbReference>
<name>D6U3J9_KTERA</name>
<comment type="subcellular location">
    <subcellularLocation>
        <location evidence="1">Cell membrane</location>
        <topology evidence="1">Multi-pass membrane protein</topology>
    </subcellularLocation>
</comment>
<dbReference type="InterPro" id="IPR020846">
    <property type="entry name" value="MFS_dom"/>
</dbReference>
<dbReference type="InterPro" id="IPR036259">
    <property type="entry name" value="MFS_trans_sf"/>
</dbReference>
<evidence type="ECO:0000256" key="5">
    <source>
        <dbReference type="SAM" id="Phobius"/>
    </source>
</evidence>
<feature type="domain" description="Major facilitator superfamily (MFS) profile" evidence="6">
    <location>
        <begin position="1"/>
        <end position="352"/>
    </location>
</feature>
<feature type="transmembrane region" description="Helical" evidence="5">
    <location>
        <begin position="225"/>
        <end position="247"/>
    </location>
</feature>
<evidence type="ECO:0000256" key="3">
    <source>
        <dbReference type="ARBA" id="ARBA00022989"/>
    </source>
</evidence>
<feature type="transmembrane region" description="Helical" evidence="5">
    <location>
        <begin position="253"/>
        <end position="275"/>
    </location>
</feature>
<evidence type="ECO:0000313" key="8">
    <source>
        <dbReference type="Proteomes" id="UP000004508"/>
    </source>
</evidence>
<dbReference type="eggNOG" id="COG0477">
    <property type="taxonomic scope" value="Bacteria"/>
</dbReference>
<dbReference type="PROSITE" id="PS50850">
    <property type="entry name" value="MFS"/>
    <property type="match status" value="1"/>
</dbReference>
<gene>
    <name evidence="7" type="ORF">Krac_3898</name>
</gene>
<dbReference type="SUPFAM" id="SSF103473">
    <property type="entry name" value="MFS general substrate transporter"/>
    <property type="match status" value="1"/>
</dbReference>
<dbReference type="Gene3D" id="1.20.1250.20">
    <property type="entry name" value="MFS general substrate transporter like domains"/>
    <property type="match status" value="2"/>
</dbReference>
<feature type="transmembrane region" description="Helical" evidence="5">
    <location>
        <begin position="160"/>
        <end position="185"/>
    </location>
</feature>
<feature type="transmembrane region" description="Helical" evidence="5">
    <location>
        <begin position="7"/>
        <end position="27"/>
    </location>
</feature>
<keyword evidence="4 5" id="KW-0472">Membrane</keyword>
<feature type="transmembrane region" description="Helical" evidence="5">
    <location>
        <begin position="191"/>
        <end position="213"/>
    </location>
</feature>
<feature type="transmembrane region" description="Helical" evidence="5">
    <location>
        <begin position="34"/>
        <end position="53"/>
    </location>
</feature>
<evidence type="ECO:0000256" key="4">
    <source>
        <dbReference type="ARBA" id="ARBA00023136"/>
    </source>
</evidence>
<comment type="caution">
    <text evidence="7">The sequence shown here is derived from an EMBL/GenBank/DDBJ whole genome shotgun (WGS) entry which is preliminary data.</text>
</comment>
<dbReference type="PANTHER" id="PTHR42718">
    <property type="entry name" value="MAJOR FACILITATOR SUPERFAMILY MULTIDRUG TRANSPORTER MFSC"/>
    <property type="match status" value="1"/>
</dbReference>
<dbReference type="EMBL" id="ADVG01000004">
    <property type="protein sequence ID" value="EFH82989.1"/>
    <property type="molecule type" value="Genomic_DNA"/>
</dbReference>
<dbReference type="AlphaFoldDB" id="D6U3J9"/>
<evidence type="ECO:0000259" key="6">
    <source>
        <dbReference type="PROSITE" id="PS50850"/>
    </source>
</evidence>
<dbReference type="RefSeq" id="WP_007921498.1">
    <property type="nucleotide sequence ID" value="NZ_ADVG01000004.1"/>
</dbReference>
<feature type="transmembrane region" description="Helical" evidence="5">
    <location>
        <begin position="59"/>
        <end position="78"/>
    </location>
</feature>
<organism evidence="7 8">
    <name type="scientific">Ktedonobacter racemifer DSM 44963</name>
    <dbReference type="NCBI Taxonomy" id="485913"/>
    <lineage>
        <taxon>Bacteria</taxon>
        <taxon>Bacillati</taxon>
        <taxon>Chloroflexota</taxon>
        <taxon>Ktedonobacteria</taxon>
        <taxon>Ktedonobacterales</taxon>
        <taxon>Ktedonobacteraceae</taxon>
        <taxon>Ktedonobacter</taxon>
    </lineage>
</organism>
<evidence type="ECO:0000256" key="2">
    <source>
        <dbReference type="ARBA" id="ARBA00022692"/>
    </source>
</evidence>
<feature type="transmembrane region" description="Helical" evidence="5">
    <location>
        <begin position="287"/>
        <end position="314"/>
    </location>
</feature>
<evidence type="ECO:0000256" key="1">
    <source>
        <dbReference type="ARBA" id="ARBA00004651"/>
    </source>
</evidence>
<evidence type="ECO:0000313" key="7">
    <source>
        <dbReference type="EMBL" id="EFH82989.1"/>
    </source>
</evidence>
<feature type="transmembrane region" description="Helical" evidence="5">
    <location>
        <begin position="326"/>
        <end position="348"/>
    </location>
</feature>
<reference evidence="7 8" key="1">
    <citation type="journal article" date="2011" name="Stand. Genomic Sci.">
        <title>Non-contiguous finished genome sequence and contextual data of the filamentous soil bacterium Ktedonobacter racemifer type strain (SOSP1-21).</title>
        <authorList>
            <person name="Chang Y.J."/>
            <person name="Land M."/>
            <person name="Hauser L."/>
            <person name="Chertkov O."/>
            <person name="Del Rio T.G."/>
            <person name="Nolan M."/>
            <person name="Copeland A."/>
            <person name="Tice H."/>
            <person name="Cheng J.F."/>
            <person name="Lucas S."/>
            <person name="Han C."/>
            <person name="Goodwin L."/>
            <person name="Pitluck S."/>
            <person name="Ivanova N."/>
            <person name="Ovchinikova G."/>
            <person name="Pati A."/>
            <person name="Chen A."/>
            <person name="Palaniappan K."/>
            <person name="Mavromatis K."/>
            <person name="Liolios K."/>
            <person name="Brettin T."/>
            <person name="Fiebig A."/>
            <person name="Rohde M."/>
            <person name="Abt B."/>
            <person name="Goker M."/>
            <person name="Detter J.C."/>
            <person name="Woyke T."/>
            <person name="Bristow J."/>
            <person name="Eisen J.A."/>
            <person name="Markowitz V."/>
            <person name="Hugenholtz P."/>
            <person name="Kyrpides N.C."/>
            <person name="Klenk H.P."/>
            <person name="Lapidus A."/>
        </authorList>
    </citation>
    <scope>NUCLEOTIDE SEQUENCE [LARGE SCALE GENOMIC DNA]</scope>
    <source>
        <strain evidence="8">DSM 44963</strain>
    </source>
</reference>
<dbReference type="InterPro" id="IPR011701">
    <property type="entry name" value="MFS"/>
</dbReference>
<keyword evidence="3 5" id="KW-1133">Transmembrane helix</keyword>
<dbReference type="GO" id="GO:0005886">
    <property type="term" value="C:plasma membrane"/>
    <property type="evidence" value="ECO:0007669"/>
    <property type="project" value="UniProtKB-SubCell"/>
</dbReference>